<evidence type="ECO:0000256" key="3">
    <source>
        <dbReference type="ARBA" id="ARBA00022692"/>
    </source>
</evidence>
<evidence type="ECO:0000313" key="8">
    <source>
        <dbReference type="EMBL" id="TWE12925.1"/>
    </source>
</evidence>
<comment type="caution">
    <text evidence="8">The sequence shown here is derived from an EMBL/GenBank/DDBJ whole genome shotgun (WGS) entry which is preliminary data.</text>
</comment>
<feature type="compositionally biased region" description="Basic and acidic residues" evidence="6">
    <location>
        <begin position="347"/>
        <end position="356"/>
    </location>
</feature>
<organism evidence="8 9">
    <name type="scientific">Rudaeicoccus suwonensis</name>
    <dbReference type="NCBI Taxonomy" id="657409"/>
    <lineage>
        <taxon>Bacteria</taxon>
        <taxon>Bacillati</taxon>
        <taxon>Actinomycetota</taxon>
        <taxon>Actinomycetes</taxon>
        <taxon>Micrococcales</taxon>
        <taxon>Dermacoccaceae</taxon>
        <taxon>Rudaeicoccus</taxon>
    </lineage>
</organism>
<evidence type="ECO:0000256" key="6">
    <source>
        <dbReference type="SAM" id="MobiDB-lite"/>
    </source>
</evidence>
<reference evidence="8 9" key="1">
    <citation type="submission" date="2019-06" db="EMBL/GenBank/DDBJ databases">
        <title>Sequencing the genomes of 1000 actinobacteria strains.</title>
        <authorList>
            <person name="Klenk H.-P."/>
        </authorList>
    </citation>
    <scope>NUCLEOTIDE SEQUENCE [LARGE SCALE GENOMIC DNA]</scope>
    <source>
        <strain evidence="8 9">DSM 19560</strain>
    </source>
</reference>
<dbReference type="PANTHER" id="PTHR30213:SF0">
    <property type="entry name" value="UPF0761 MEMBRANE PROTEIN YIHY"/>
    <property type="match status" value="1"/>
</dbReference>
<dbReference type="PANTHER" id="PTHR30213">
    <property type="entry name" value="INNER MEMBRANE PROTEIN YHJD"/>
    <property type="match status" value="1"/>
</dbReference>
<proteinExistence type="predicted"/>
<keyword evidence="3 7" id="KW-0812">Transmembrane</keyword>
<feature type="transmembrane region" description="Helical" evidence="7">
    <location>
        <begin position="154"/>
        <end position="175"/>
    </location>
</feature>
<feature type="transmembrane region" description="Helical" evidence="7">
    <location>
        <begin position="226"/>
        <end position="246"/>
    </location>
</feature>
<keyword evidence="2" id="KW-1003">Cell membrane</keyword>
<dbReference type="GO" id="GO:0005886">
    <property type="term" value="C:plasma membrane"/>
    <property type="evidence" value="ECO:0007669"/>
    <property type="project" value="UniProtKB-SubCell"/>
</dbReference>
<gene>
    <name evidence="8" type="ORF">BKA23_1752</name>
</gene>
<name>A0A561EBD4_9MICO</name>
<evidence type="ECO:0000256" key="2">
    <source>
        <dbReference type="ARBA" id="ARBA00022475"/>
    </source>
</evidence>
<evidence type="ECO:0000256" key="4">
    <source>
        <dbReference type="ARBA" id="ARBA00022989"/>
    </source>
</evidence>
<dbReference type="AlphaFoldDB" id="A0A561EBD4"/>
<dbReference type="Proteomes" id="UP000318297">
    <property type="component" value="Unassembled WGS sequence"/>
</dbReference>
<keyword evidence="5 7" id="KW-0472">Membrane</keyword>
<accession>A0A561EBD4</accession>
<dbReference type="EMBL" id="VIVQ01000001">
    <property type="protein sequence ID" value="TWE12925.1"/>
    <property type="molecule type" value="Genomic_DNA"/>
</dbReference>
<feature type="region of interest" description="Disordered" evidence="6">
    <location>
        <begin position="312"/>
        <end position="398"/>
    </location>
</feature>
<comment type="subcellular location">
    <subcellularLocation>
        <location evidence="1">Cell membrane</location>
        <topology evidence="1">Multi-pass membrane protein</topology>
    </subcellularLocation>
</comment>
<evidence type="ECO:0000256" key="5">
    <source>
        <dbReference type="ARBA" id="ARBA00023136"/>
    </source>
</evidence>
<feature type="transmembrane region" description="Helical" evidence="7">
    <location>
        <begin position="40"/>
        <end position="66"/>
    </location>
</feature>
<evidence type="ECO:0000256" key="7">
    <source>
        <dbReference type="SAM" id="Phobius"/>
    </source>
</evidence>
<feature type="transmembrane region" description="Helical" evidence="7">
    <location>
        <begin position="258"/>
        <end position="283"/>
    </location>
</feature>
<feature type="transmembrane region" description="Helical" evidence="7">
    <location>
        <begin position="195"/>
        <end position="214"/>
    </location>
</feature>
<evidence type="ECO:0000256" key="1">
    <source>
        <dbReference type="ARBA" id="ARBA00004651"/>
    </source>
</evidence>
<dbReference type="InterPro" id="IPR017039">
    <property type="entry name" value="Virul_fac_BrkB"/>
</dbReference>
<evidence type="ECO:0000313" key="9">
    <source>
        <dbReference type="Proteomes" id="UP000318297"/>
    </source>
</evidence>
<keyword evidence="9" id="KW-1185">Reference proteome</keyword>
<dbReference type="Pfam" id="PF03631">
    <property type="entry name" value="Virul_fac_BrkB"/>
    <property type="match status" value="1"/>
</dbReference>
<keyword evidence="4 7" id="KW-1133">Transmembrane helix</keyword>
<feature type="transmembrane region" description="Helical" evidence="7">
    <location>
        <begin position="114"/>
        <end position="134"/>
    </location>
</feature>
<sequence>MTGRKAALRRRLSRVPGLLQLVRLTMGTIRICMRYRVTGLAAEAGFFALLSLPPLVFGLLGAVGYLGKWIGPNTVHRVTVNIESYASQFLTEESLRQVLMPTINSALSAGRPDVISVGFLLSLWSGSRALNVMIDTVSIMYGQGGKRGIVQTRVLSLSLYFGGLAFGAIVIPLIVIGPDLLSSWLPTGLQFLMTFYWPLVGGLTILSLATFFYIATPARTPWARDLPGATLTLVIWVIASMALRWFLGRSVGDHSTSIYGPLAATIVVLTWLYFLGIAVLIGAGLNAASVRLWPPPERPRVRDRAKEWIGDLTPRLTDRDDASGESSDEPSREPEPCADDEPASAAEGREPAREAAGDEASVIRAQKSEADEASVIPATESDESDTDAARLASRQTIS</sequence>
<protein>
    <submittedName>
        <fullName evidence="8">Membrane protein</fullName>
    </submittedName>
</protein>